<evidence type="ECO:0000313" key="2">
    <source>
        <dbReference type="Proteomes" id="UP000616151"/>
    </source>
</evidence>
<proteinExistence type="predicted"/>
<gene>
    <name evidence="1" type="ORF">JHL16_02390</name>
</gene>
<protein>
    <submittedName>
        <fullName evidence="1">Uncharacterized protein</fullName>
    </submittedName>
</protein>
<name>A0ACC5QXU7_9HYPH</name>
<reference evidence="1" key="1">
    <citation type="submission" date="2021-01" db="EMBL/GenBank/DDBJ databases">
        <authorList>
            <person name="Sun Q."/>
        </authorList>
    </citation>
    <scope>NUCLEOTIDE SEQUENCE</scope>
    <source>
        <strain evidence="1">YIM B02566</strain>
    </source>
</reference>
<comment type="caution">
    <text evidence="1">The sequence shown here is derived from an EMBL/GenBank/DDBJ whole genome shotgun (WGS) entry which is preliminary data.</text>
</comment>
<sequence length="1012" mass="113069">MGKKAELIDVTRGLLHVPDPRDVPPGHQLLPDCLLVFVHGFASGPEAWKNEPRRILNDLAVECAYFQYRYPSKFWEAADVESAAADLRSYLDGNLGKFAHIVFFTHSTGALVVQELLRSSFTPALPIEEPAGRVQRLGSLLSRTRSVINLAGAHHGAQPFARSLKWLYNIGWAPVSFVLKRIPVIGKRFGDFKLRNQIQPIQDNDFLRKLTEQYRIVLENQAALGEPCPVSFDYTARIEGVVQQEQDNPARRRNVLSIGYAWHFLSSLLTVAGSTLPARVFPQTMRNAISQTGAASALRWDLAYDSLRFIALIDSEQGVEGLLTDEMNTKSSSRTQKTLFDDIRATLAGNEARILVLSGPGGTGKSVLMRQAARALAVDWLSHENASGFRLPFTINMKRLEIPNDVVQRYVSNGRQPKDLWDAIKEAWKPVGHALRADRPVGEILIDAKGSNRRPEIILSDSDRPQVTSDWMDECWRGGDTVLFLDSVDEFLNSYRFLGAGDFIGLLYYLSGSDNVHRKIVFAIREGEREAIGQIALPCAWFRLDRLSDDSTLDFLERHARPANTNGTNGAVDHRRQQLNEIFRALPAAARETIATPLVFYKLPSLLDIEEPSKLSTVSGVLELALRKTIEDEPLGRPVLPSEQHTSWQMARPDERLDMLSVLGWIYACDDEGPYRARPLTWLISMLAEQKAVWDDQDPPEAAQRITKAFNNLMAEGGLQACLRRSIARFLSLCILSGVFKPLTERTYHPSIFLRIADYLSVPPLPGFPTSIRRSTIDKMLAWLSRDPRDGQFVIGNFAAIMSHGNFAIDADALAAIMSNLDRIPALAKHVVLSGFGYRALAENPRDPTAGILKTQIIPAAAEHISRVNPATASLVWSLIRALDPAAVEKLGSWPNPDNADAEAIFRMVCPGFPDNDDLAQRISLQNGYVQTTMSMLEDEHRTIASMHYLLFAVMTLHRNAAVADTITELSKILIDMKDLFTARLQAYERCPEMLELYKFAQTVFREKTGRG</sequence>
<organism evidence="1 2">
    <name type="scientific">Taklimakanibacter albus</name>
    <dbReference type="NCBI Taxonomy" id="2800327"/>
    <lineage>
        <taxon>Bacteria</taxon>
        <taxon>Pseudomonadati</taxon>
        <taxon>Pseudomonadota</taxon>
        <taxon>Alphaproteobacteria</taxon>
        <taxon>Hyphomicrobiales</taxon>
        <taxon>Aestuariivirgaceae</taxon>
        <taxon>Taklimakanibacter</taxon>
    </lineage>
</organism>
<dbReference type="EMBL" id="JAENHL010000004">
    <property type="protein sequence ID" value="MBK1865187.1"/>
    <property type="molecule type" value="Genomic_DNA"/>
</dbReference>
<accession>A0ACC5QXU7</accession>
<keyword evidence="2" id="KW-1185">Reference proteome</keyword>
<evidence type="ECO:0000313" key="1">
    <source>
        <dbReference type="EMBL" id="MBK1865187.1"/>
    </source>
</evidence>
<dbReference type="Proteomes" id="UP000616151">
    <property type="component" value="Unassembled WGS sequence"/>
</dbReference>